<evidence type="ECO:0000256" key="10">
    <source>
        <dbReference type="ARBA" id="ARBA00023136"/>
    </source>
</evidence>
<evidence type="ECO:0000256" key="5">
    <source>
        <dbReference type="ARBA" id="ARBA00022516"/>
    </source>
</evidence>
<evidence type="ECO:0000256" key="8">
    <source>
        <dbReference type="ARBA" id="ARBA00022989"/>
    </source>
</evidence>
<evidence type="ECO:0000256" key="14">
    <source>
        <dbReference type="RuleBase" id="RU363109"/>
    </source>
</evidence>
<evidence type="ECO:0000256" key="13">
    <source>
        <dbReference type="ARBA" id="ARBA00036671"/>
    </source>
</evidence>
<keyword evidence="14" id="KW-0256">Endoplasmic reticulum</keyword>
<feature type="transmembrane region" description="Helical" evidence="14">
    <location>
        <begin position="167"/>
        <end position="185"/>
    </location>
</feature>
<dbReference type="GO" id="GO:0102158">
    <property type="term" value="F:very-long-chain (3R)-3-hydroxyacyl-CoA dehydratase activity"/>
    <property type="evidence" value="ECO:0007669"/>
    <property type="project" value="UniProtKB-EC"/>
</dbReference>
<dbReference type="InParanoid" id="S7WA06"/>
<dbReference type="Pfam" id="PF04387">
    <property type="entry name" value="PTPLA"/>
    <property type="match status" value="1"/>
</dbReference>
<evidence type="ECO:0000256" key="6">
    <source>
        <dbReference type="ARBA" id="ARBA00022692"/>
    </source>
</evidence>
<reference evidence="16" key="1">
    <citation type="journal article" date="2013" name="PLoS Genet.">
        <title>The genome of Spraguea lophii and the basis of host-microsporidian interactions.</title>
        <authorList>
            <person name="Campbell S.E."/>
            <person name="Williams T.A."/>
            <person name="Yousuf A."/>
            <person name="Soanes D.M."/>
            <person name="Paszkiewicz K.H."/>
            <person name="Williams B.A.P."/>
        </authorList>
    </citation>
    <scope>NUCLEOTIDE SEQUENCE [LARGE SCALE GENOMIC DNA]</scope>
    <source>
        <strain evidence="16">42_110</strain>
    </source>
</reference>
<dbReference type="GO" id="GO:0030148">
    <property type="term" value="P:sphingolipid biosynthetic process"/>
    <property type="evidence" value="ECO:0007669"/>
    <property type="project" value="TreeGrafter"/>
</dbReference>
<dbReference type="OrthoDB" id="46988at2759"/>
<protein>
    <recommendedName>
        <fullName evidence="4 14">Very-long-chain (3R)-3-hydroxyacyl-CoA dehydratase</fullName>
        <ecNumber evidence="4 14">4.2.1.134</ecNumber>
    </recommendedName>
</protein>
<dbReference type="GO" id="GO:0042761">
    <property type="term" value="P:very long-chain fatty acid biosynthetic process"/>
    <property type="evidence" value="ECO:0007669"/>
    <property type="project" value="TreeGrafter"/>
</dbReference>
<comment type="pathway">
    <text evidence="2 14">Lipid metabolism; fatty acid biosynthesis.</text>
</comment>
<dbReference type="VEuPathDB" id="MicrosporidiaDB:SLOPH_1721"/>
<evidence type="ECO:0000256" key="4">
    <source>
        <dbReference type="ARBA" id="ARBA00013122"/>
    </source>
</evidence>
<sequence>MFYFCFKRNIYTKKILLPMGYIGVYNSMAIIVISFATVFSVLYYLWGDKKYLLYTALCQSFFGIEIINICAGMSRAKLLPTLMQLFSRNFIIWAVAYCHNFRSKELLIMLLSWFISDIIRYLFYFFRIRIFKALRYNLFLVLYPLGTLIEIYLLSKIDMLHKGIISVFIRILILLYFPGFLFLYIHMLSRRKYTMKNFSDKNK</sequence>
<dbReference type="PANTHER" id="PTHR11035">
    <property type="entry name" value="VERY-LONG-CHAIN (3R)-3-HYDROXYACYL-COA DEHYDRATASE"/>
    <property type="match status" value="1"/>
</dbReference>
<keyword evidence="6 14" id="KW-0812">Transmembrane</keyword>
<dbReference type="InterPro" id="IPR007482">
    <property type="entry name" value="Tyr_Pase-like_PTPLA"/>
</dbReference>
<evidence type="ECO:0000313" key="16">
    <source>
        <dbReference type="Proteomes" id="UP000014978"/>
    </source>
</evidence>
<proteinExistence type="inferred from homology"/>
<evidence type="ECO:0000256" key="11">
    <source>
        <dbReference type="ARBA" id="ARBA00023160"/>
    </source>
</evidence>
<keyword evidence="9 14" id="KW-0443">Lipid metabolism</keyword>
<keyword evidence="16" id="KW-1185">Reference proteome</keyword>
<comment type="catalytic activity">
    <reaction evidence="13 14">
        <text>a very-long-chain (3R)-3-hydroxyacyl-CoA = a very-long-chain (2E)-enoyl-CoA + H2O</text>
        <dbReference type="Rhea" id="RHEA:45812"/>
        <dbReference type="ChEBI" id="CHEBI:15377"/>
        <dbReference type="ChEBI" id="CHEBI:83728"/>
        <dbReference type="ChEBI" id="CHEBI:85440"/>
        <dbReference type="EC" id="4.2.1.134"/>
    </reaction>
</comment>
<evidence type="ECO:0000256" key="7">
    <source>
        <dbReference type="ARBA" id="ARBA00022832"/>
    </source>
</evidence>
<keyword evidence="12 14" id="KW-0456">Lyase</keyword>
<feature type="transmembrane region" description="Helical" evidence="14">
    <location>
        <begin position="138"/>
        <end position="155"/>
    </location>
</feature>
<feature type="transmembrane region" description="Helical" evidence="14">
    <location>
        <begin position="51"/>
        <end position="71"/>
    </location>
</feature>
<keyword evidence="10 14" id="KW-0472">Membrane</keyword>
<evidence type="ECO:0000256" key="1">
    <source>
        <dbReference type="ARBA" id="ARBA00004141"/>
    </source>
</evidence>
<dbReference type="HOGENOM" id="CLU_034302_6_1_1"/>
<dbReference type="UniPathway" id="UPA00094"/>
<feature type="transmembrane region" description="Helical" evidence="14">
    <location>
        <begin position="78"/>
        <end position="96"/>
    </location>
</feature>
<gene>
    <name evidence="15" type="ORF">SLOPH_1721</name>
</gene>
<dbReference type="EC" id="4.2.1.134" evidence="4 14"/>
<keyword evidence="5 14" id="KW-0444">Lipid biosynthesis</keyword>
<comment type="similarity">
    <text evidence="3 14">Belongs to the very long-chain fatty acids dehydratase HACD family.</text>
</comment>
<dbReference type="STRING" id="1358809.S7WA06"/>
<accession>S7WA06</accession>
<evidence type="ECO:0000256" key="12">
    <source>
        <dbReference type="ARBA" id="ARBA00023239"/>
    </source>
</evidence>
<dbReference type="GO" id="GO:0030497">
    <property type="term" value="P:fatty acid elongation"/>
    <property type="evidence" value="ECO:0007669"/>
    <property type="project" value="TreeGrafter"/>
</dbReference>
<keyword evidence="8 14" id="KW-1133">Transmembrane helix</keyword>
<organism evidence="15 16">
    <name type="scientific">Spraguea lophii (strain 42_110)</name>
    <name type="common">Microsporidian parasite</name>
    <dbReference type="NCBI Taxonomy" id="1358809"/>
    <lineage>
        <taxon>Eukaryota</taxon>
        <taxon>Fungi</taxon>
        <taxon>Fungi incertae sedis</taxon>
        <taxon>Microsporidia</taxon>
        <taxon>Spragueidae</taxon>
        <taxon>Spraguea</taxon>
    </lineage>
</organism>
<name>S7WA06_SPRLO</name>
<keyword evidence="7 14" id="KW-0276">Fatty acid metabolism</keyword>
<evidence type="ECO:0000313" key="15">
    <source>
        <dbReference type="EMBL" id="EPR79691.1"/>
    </source>
</evidence>
<comment type="function">
    <text evidence="14">Catalyzes the third of the four reactions of the long-chain fatty acids elongation cycle. This endoplasmic reticulum-bound enzymatic process, allows the addition of two carbons to the chain of long- and very long-chain fatty acids/VLCFAs per cycle. This enzyme catalyzes the dehydration of the 3-hydroxyacyl-CoA intermediate into trans-2,3-enoyl-CoA, within each cycle of fatty acid elongation. Thereby, it participates to the production of VLCFAs of different chain lengths that are involved in multiple biological processes as precursors of membrane lipids and lipid mediators.</text>
</comment>
<comment type="caution">
    <text evidence="15">The sequence shown here is derived from an EMBL/GenBank/DDBJ whole genome shotgun (WGS) entry which is preliminary data.</text>
</comment>
<evidence type="ECO:0000256" key="9">
    <source>
        <dbReference type="ARBA" id="ARBA00023098"/>
    </source>
</evidence>
<feature type="transmembrane region" description="Helical" evidence="14">
    <location>
        <begin position="21"/>
        <end position="45"/>
    </location>
</feature>
<evidence type="ECO:0000256" key="3">
    <source>
        <dbReference type="ARBA" id="ARBA00007811"/>
    </source>
</evidence>
<comment type="subcellular location">
    <subcellularLocation>
        <location evidence="14">Endoplasmic reticulum membrane</location>
        <topology evidence="14">Multi-pass membrane protein</topology>
    </subcellularLocation>
    <subcellularLocation>
        <location evidence="1">Membrane</location>
        <topology evidence="1">Multi-pass membrane protein</topology>
    </subcellularLocation>
</comment>
<dbReference type="AlphaFoldDB" id="S7WA06"/>
<dbReference type="FunCoup" id="S7WA06">
    <property type="interactions" value="101"/>
</dbReference>
<evidence type="ECO:0000256" key="2">
    <source>
        <dbReference type="ARBA" id="ARBA00005194"/>
    </source>
</evidence>
<dbReference type="GO" id="GO:0005789">
    <property type="term" value="C:endoplasmic reticulum membrane"/>
    <property type="evidence" value="ECO:0007669"/>
    <property type="project" value="UniProtKB-SubCell"/>
</dbReference>
<dbReference type="PANTHER" id="PTHR11035:SF3">
    <property type="entry name" value="VERY-LONG-CHAIN (3R)-3-HYDROXYACYL-COA DEHYDRATASE"/>
    <property type="match status" value="1"/>
</dbReference>
<dbReference type="Proteomes" id="UP000014978">
    <property type="component" value="Unassembled WGS sequence"/>
</dbReference>
<keyword evidence="11 14" id="KW-0275">Fatty acid biosynthesis</keyword>
<dbReference type="OMA" id="INICAGM"/>
<feature type="transmembrane region" description="Helical" evidence="14">
    <location>
        <begin position="108"/>
        <end position="126"/>
    </location>
</feature>
<dbReference type="EMBL" id="ATCN01000154">
    <property type="protein sequence ID" value="EPR79691.1"/>
    <property type="molecule type" value="Genomic_DNA"/>
</dbReference>